<accession>A0A2B7XUR4</accession>
<dbReference type="OrthoDB" id="1658288at2759"/>
<feature type="region of interest" description="Disordered" evidence="5">
    <location>
        <begin position="119"/>
        <end position="143"/>
    </location>
</feature>
<evidence type="ECO:0000256" key="2">
    <source>
        <dbReference type="ARBA" id="ARBA00022963"/>
    </source>
</evidence>
<feature type="compositionally biased region" description="Polar residues" evidence="5">
    <location>
        <begin position="132"/>
        <end position="142"/>
    </location>
</feature>
<dbReference type="GO" id="GO:0046486">
    <property type="term" value="P:glycerolipid metabolic process"/>
    <property type="evidence" value="ECO:0007669"/>
    <property type="project" value="UniProtKB-ARBA"/>
</dbReference>
<dbReference type="Proteomes" id="UP000223968">
    <property type="component" value="Unassembled WGS sequence"/>
</dbReference>
<keyword evidence="3 4" id="KW-0443">Lipid metabolism</keyword>
<evidence type="ECO:0000256" key="3">
    <source>
        <dbReference type="ARBA" id="ARBA00023098"/>
    </source>
</evidence>
<feature type="short sequence motif" description="GXGXXG" evidence="4">
    <location>
        <begin position="90"/>
        <end position="95"/>
    </location>
</feature>
<evidence type="ECO:0000259" key="6">
    <source>
        <dbReference type="PROSITE" id="PS51635"/>
    </source>
</evidence>
<evidence type="ECO:0000313" key="7">
    <source>
        <dbReference type="EMBL" id="PGH12740.1"/>
    </source>
</evidence>
<dbReference type="Pfam" id="PF01734">
    <property type="entry name" value="Patatin"/>
    <property type="match status" value="1"/>
</dbReference>
<protein>
    <recommendedName>
        <fullName evidence="6">PNPLA domain-containing protein</fullName>
    </recommendedName>
</protein>
<keyword evidence="8" id="KW-1185">Reference proteome</keyword>
<proteinExistence type="predicted"/>
<feature type="compositionally biased region" description="Polar residues" evidence="5">
    <location>
        <begin position="1"/>
        <end position="27"/>
    </location>
</feature>
<feature type="short sequence motif" description="DGA/G" evidence="4">
    <location>
        <begin position="332"/>
        <end position="334"/>
    </location>
</feature>
<reference evidence="7 8" key="1">
    <citation type="submission" date="2017-10" db="EMBL/GenBank/DDBJ databases">
        <title>Comparative genomics in systemic dimorphic fungi from Ajellomycetaceae.</title>
        <authorList>
            <person name="Munoz J.F."/>
            <person name="Mcewen J.G."/>
            <person name="Clay O.K."/>
            <person name="Cuomo C.A."/>
        </authorList>
    </citation>
    <scope>NUCLEOTIDE SEQUENCE [LARGE SCALE GENOMIC DNA]</scope>
    <source>
        <strain evidence="7 8">UAMH5409</strain>
    </source>
</reference>
<feature type="domain" description="PNPLA" evidence="6">
    <location>
        <begin position="86"/>
        <end position="345"/>
    </location>
</feature>
<dbReference type="GO" id="GO:0047499">
    <property type="term" value="F:calcium-independent phospholipase A2 activity"/>
    <property type="evidence" value="ECO:0007669"/>
    <property type="project" value="TreeGrafter"/>
</dbReference>
<name>A0A2B7XUR4_9EURO</name>
<dbReference type="SUPFAM" id="SSF52151">
    <property type="entry name" value="FabD/lysophospholipase-like"/>
    <property type="match status" value="1"/>
</dbReference>
<dbReference type="GO" id="GO:0016020">
    <property type="term" value="C:membrane"/>
    <property type="evidence" value="ECO:0007669"/>
    <property type="project" value="TreeGrafter"/>
</dbReference>
<dbReference type="GO" id="GO:0016042">
    <property type="term" value="P:lipid catabolic process"/>
    <property type="evidence" value="ECO:0007669"/>
    <property type="project" value="UniProtKB-UniRule"/>
</dbReference>
<evidence type="ECO:0000313" key="8">
    <source>
        <dbReference type="Proteomes" id="UP000223968"/>
    </source>
</evidence>
<evidence type="ECO:0000256" key="5">
    <source>
        <dbReference type="SAM" id="MobiDB-lite"/>
    </source>
</evidence>
<dbReference type="PANTHER" id="PTHR24185">
    <property type="entry name" value="CALCIUM-INDEPENDENT PHOSPHOLIPASE A2-GAMMA"/>
    <property type="match status" value="1"/>
</dbReference>
<keyword evidence="1 4" id="KW-0378">Hydrolase</keyword>
<organism evidence="7 8">
    <name type="scientific">Helicocarpus griseus UAMH5409</name>
    <dbReference type="NCBI Taxonomy" id="1447875"/>
    <lineage>
        <taxon>Eukaryota</taxon>
        <taxon>Fungi</taxon>
        <taxon>Dikarya</taxon>
        <taxon>Ascomycota</taxon>
        <taxon>Pezizomycotina</taxon>
        <taxon>Eurotiomycetes</taxon>
        <taxon>Eurotiomycetidae</taxon>
        <taxon>Onygenales</taxon>
        <taxon>Ajellomycetaceae</taxon>
        <taxon>Helicocarpus</taxon>
    </lineage>
</organism>
<evidence type="ECO:0000256" key="4">
    <source>
        <dbReference type="PROSITE-ProRule" id="PRU01161"/>
    </source>
</evidence>
<feature type="short sequence motif" description="GXSXG" evidence="4">
    <location>
        <begin position="161"/>
        <end position="165"/>
    </location>
</feature>
<dbReference type="AlphaFoldDB" id="A0A2B7XUR4"/>
<gene>
    <name evidence="7" type="ORF">AJ79_04101</name>
</gene>
<dbReference type="STRING" id="1447875.A0A2B7XUR4"/>
<feature type="region of interest" description="Disordered" evidence="5">
    <location>
        <begin position="1"/>
        <end position="80"/>
    </location>
</feature>
<evidence type="ECO:0000256" key="1">
    <source>
        <dbReference type="ARBA" id="ARBA00022801"/>
    </source>
</evidence>
<feature type="active site" description="Nucleophile" evidence="4">
    <location>
        <position position="163"/>
    </location>
</feature>
<dbReference type="EMBL" id="PDNB01000054">
    <property type="protein sequence ID" value="PGH12740.1"/>
    <property type="molecule type" value="Genomic_DNA"/>
</dbReference>
<feature type="compositionally biased region" description="Basic residues" evidence="5">
    <location>
        <begin position="51"/>
        <end position="64"/>
    </location>
</feature>
<comment type="caution">
    <text evidence="7">The sequence shown here is derived from an EMBL/GenBank/DDBJ whole genome shotgun (WGS) entry which is preliminary data.</text>
</comment>
<feature type="active site" description="Proton acceptor" evidence="4">
    <location>
        <position position="332"/>
    </location>
</feature>
<dbReference type="InterPro" id="IPR002641">
    <property type="entry name" value="PNPLA_dom"/>
</dbReference>
<dbReference type="Gene3D" id="3.40.1090.10">
    <property type="entry name" value="Cytosolic phospholipase A2 catalytic domain"/>
    <property type="match status" value="1"/>
</dbReference>
<dbReference type="InterPro" id="IPR016035">
    <property type="entry name" value="Acyl_Trfase/lysoPLipase"/>
</dbReference>
<dbReference type="GO" id="GO:0019369">
    <property type="term" value="P:arachidonate metabolic process"/>
    <property type="evidence" value="ECO:0007669"/>
    <property type="project" value="TreeGrafter"/>
</dbReference>
<keyword evidence="2 4" id="KW-0442">Lipid degradation</keyword>
<sequence>MSPSESYSDASTQGNLEVGQQNVQPGASQILLPTRDEVSSSRLEPPNPTIGRRRLTGHAVRRGPRREYSDVSDEEPASPWARKTALSFDGGGIRGYSSLLILKELMVKIRAIEKESGFKSSSDYRWGPKTPSRPSTAESNIGRQERVDDFLPCHYFDYIIGTSTGGLSAILLGRLRMTVDEALDHYHTFGNMVFGKPRLGHERSFFYLPRSKYSSKRVREAIITVILSKLQQTNPKADYSDAQREQFKSPKDQTRTIVLAFCKNRSDGTESTYLWRTYDHRGPTGQGERMTGFHHKNPSSAHQEPLWQVARSTSAAPMYFEAIKIGDRKFFDGAFGANNPSSYGVQEIILKHIHPPSFFLSIGTGIKRKTPKKKKMTLAKELLTDRGSRKQFLKKYLEISRLTKDLITDTEEVVRLWSGICNQSGTDHERLNVPEGVSTIPLDHWKPSKCGTETLHKIKEHTLAYLKTQKAQQALDSSARKLVTLRHRRADTERWEVFATDVTYCCPSLDCRKQDACHYNKRHKLRSHFEYKHRDIFQDHPDDLEALLDAGRIVAKGDFRSKDVEAAEERLSQSDACDMVRLNALGDREGVNEVKANGVARATIARSIETESSNTSSQNTDKSGM</sequence>
<dbReference type="PANTHER" id="PTHR24185:SF1">
    <property type="entry name" value="CALCIUM-INDEPENDENT PHOSPHOLIPASE A2-GAMMA"/>
    <property type="match status" value="1"/>
</dbReference>
<dbReference type="PROSITE" id="PS51635">
    <property type="entry name" value="PNPLA"/>
    <property type="match status" value="1"/>
</dbReference>